<dbReference type="InterPro" id="IPR005467">
    <property type="entry name" value="His_kinase_dom"/>
</dbReference>
<proteinExistence type="predicted"/>
<feature type="domain" description="PAS" evidence="3">
    <location>
        <begin position="523"/>
        <end position="570"/>
    </location>
</feature>
<dbReference type="Proteomes" id="UP001246244">
    <property type="component" value="Unassembled WGS sequence"/>
</dbReference>
<reference evidence="6" key="1">
    <citation type="submission" date="2023-07" db="EMBL/GenBank/DDBJ databases">
        <title>Whole-genome sequencing of a new Methanosarcina sp. Z-7115.</title>
        <authorList>
            <person name="Zhilina T.N."/>
            <person name="Merkel A.Y."/>
        </authorList>
    </citation>
    <scope>NUCLEOTIDE SEQUENCE [LARGE SCALE GENOMIC DNA]</scope>
    <source>
        <strain evidence="6">Z-7115</strain>
    </source>
</reference>
<dbReference type="SUPFAM" id="SSF55785">
    <property type="entry name" value="PYP-like sensor domain (PAS domain)"/>
    <property type="match status" value="4"/>
</dbReference>
<sequence>MEEKLRKSGVDIVGNIPWGTHFCQLYQTKEDLLDILIPYFKTGLENNEFCIWITSSPLEVKEAKEVLRKAFPDVDVYLEKGQIEIISYTCLQVIGTICDSGRVKEDWIEKLNYALKSGYKGLRLSGNTSWVEKKNWGYFVDYMRKMDDILGKYRMIALGSYFIDKYSAAEIVEVVSNHQFSLIKKEGKWEKIDNFGRKKAEEVAYQAAKDWEQTFDAVPDLITIIDNECRIVRANRAIAARLEMTPEECVGLTCYHVMHGTEEPPSFCPHKQLLKDGIERIIEVHEKLLGGDFLLSVSPLYDLDGKVTGCVYVARDITERKQAEEALRQSEERERARSNELAVVLDAVPAAVWITHDPQALKITGNRLSYEWLRLPEGANASKSAPEGERPETFRMFRDGTELQPEGMPVQISAAGKEISNYEFDIVYLDGMERHILGNARPLLEEQGNSIGSVSAFIDITERKKAEEALKKAHESLEEQIKARTAKLEEAYKALMENERRLSEAQRMAHIGNWDWNLVTDETYWSEEMYLIFGLEPHEFDGAYDKVLNYIHPDDRDYVDNAVKKALNGESYGIDYRIISVNGEERVVHAQGEVCLDEKNIPIKMRGTVQDITERKKTEEEIRSLANIVGSSNDAIMTGSLDGIITSWNKGAEHIYGYSAEEILGQNISILEPENLKGEIKQLNEKIRRGETVKNYETSRLNKDGIRINVSVTLSPVFDASGKLVTISVVARDITERIKAEKSLIKTGAARKKEIHHRIKNNLQVISSLLDLQAEKFEDEKVREAFRESQNRVISMALIHEELYEGEETDELNFSEYIKKLAENLFQTYRLSRKNIHLGMDLEDNLFFDVDIAVPLGIIVNELVSNSLKHAFPDRDQGEIRIKLHREENGEYKTADCKKTSFTLNVSDNGVGIPEKLDIENLNSLGLQLVTSLVDQLDGELKVKRSNRTEFTMRFTVTEKNEASEPALQQLIE</sequence>
<evidence type="ECO:0000259" key="2">
    <source>
        <dbReference type="PROSITE" id="PS50109"/>
    </source>
</evidence>
<dbReference type="InterPro" id="IPR011495">
    <property type="entry name" value="Sig_transdc_His_kin_sub2_dim/P"/>
</dbReference>
<dbReference type="NCBIfam" id="TIGR00229">
    <property type="entry name" value="sensory_box"/>
    <property type="match status" value="4"/>
</dbReference>
<dbReference type="Pfam" id="PF08448">
    <property type="entry name" value="PAS_4"/>
    <property type="match status" value="1"/>
</dbReference>
<dbReference type="Pfam" id="PF02518">
    <property type="entry name" value="HATPase_c"/>
    <property type="match status" value="1"/>
</dbReference>
<protein>
    <submittedName>
        <fullName evidence="5">PAS domain S-box protein</fullName>
    </submittedName>
</protein>
<dbReference type="Pfam" id="PF08447">
    <property type="entry name" value="PAS_3"/>
    <property type="match status" value="1"/>
</dbReference>
<dbReference type="SUPFAM" id="SSF55874">
    <property type="entry name" value="ATPase domain of HSP90 chaperone/DNA topoisomerase II/histidine kinase"/>
    <property type="match status" value="1"/>
</dbReference>
<dbReference type="InterPro" id="IPR013655">
    <property type="entry name" value="PAS_fold_3"/>
</dbReference>
<dbReference type="PROSITE" id="PS50112">
    <property type="entry name" value="PAS"/>
    <property type="match status" value="2"/>
</dbReference>
<dbReference type="PANTHER" id="PTHR43065:SF23">
    <property type="entry name" value="SENSOR HISTIDINE KINASE PDTAS"/>
    <property type="match status" value="1"/>
</dbReference>
<feature type="coiled-coil region" evidence="1">
    <location>
        <begin position="313"/>
        <end position="340"/>
    </location>
</feature>
<feature type="domain" description="PAC" evidence="4">
    <location>
        <begin position="420"/>
        <end position="472"/>
    </location>
</feature>
<dbReference type="InterPro" id="IPR000700">
    <property type="entry name" value="PAS-assoc_C"/>
</dbReference>
<dbReference type="SMART" id="SM00086">
    <property type="entry name" value="PAC"/>
    <property type="match status" value="4"/>
</dbReference>
<dbReference type="PROSITE" id="PS50109">
    <property type="entry name" value="HIS_KIN"/>
    <property type="match status" value="1"/>
</dbReference>
<dbReference type="Pfam" id="PF13426">
    <property type="entry name" value="PAS_9"/>
    <property type="match status" value="1"/>
</dbReference>
<dbReference type="SMART" id="SM00387">
    <property type="entry name" value="HATPase_c"/>
    <property type="match status" value="1"/>
</dbReference>
<dbReference type="Gene3D" id="2.10.70.100">
    <property type="match status" value="1"/>
</dbReference>
<dbReference type="SMART" id="SM00091">
    <property type="entry name" value="PAS"/>
    <property type="match status" value="3"/>
</dbReference>
<feature type="domain" description="PAS" evidence="3">
    <location>
        <begin position="618"/>
        <end position="690"/>
    </location>
</feature>
<evidence type="ECO:0000259" key="3">
    <source>
        <dbReference type="PROSITE" id="PS50112"/>
    </source>
</evidence>
<dbReference type="InterPro" id="IPR000014">
    <property type="entry name" value="PAS"/>
</dbReference>
<dbReference type="InterPro" id="IPR025847">
    <property type="entry name" value="MEDS_domain"/>
</dbReference>
<dbReference type="InterPro" id="IPR035965">
    <property type="entry name" value="PAS-like_dom_sf"/>
</dbReference>
<evidence type="ECO:0000259" key="4">
    <source>
        <dbReference type="PROSITE" id="PS50113"/>
    </source>
</evidence>
<dbReference type="InterPro" id="IPR036890">
    <property type="entry name" value="HATPase_C_sf"/>
</dbReference>
<feature type="domain" description="Histidine kinase" evidence="2">
    <location>
        <begin position="754"/>
        <end position="959"/>
    </location>
</feature>
<dbReference type="Pfam" id="PF07568">
    <property type="entry name" value="HisKA_2"/>
    <property type="match status" value="1"/>
</dbReference>
<dbReference type="InterPro" id="IPR001610">
    <property type="entry name" value="PAC"/>
</dbReference>
<dbReference type="EMBL" id="JAVKPK010000026">
    <property type="protein sequence ID" value="MDR7665719.1"/>
    <property type="molecule type" value="Genomic_DNA"/>
</dbReference>
<dbReference type="InterPro" id="IPR003594">
    <property type="entry name" value="HATPase_dom"/>
</dbReference>
<dbReference type="Gene3D" id="3.30.565.10">
    <property type="entry name" value="Histidine kinase-like ATPase, C-terminal domain"/>
    <property type="match status" value="1"/>
</dbReference>
<name>A0ABU2D148_9EURY</name>
<evidence type="ECO:0000313" key="5">
    <source>
        <dbReference type="EMBL" id="MDR7665719.1"/>
    </source>
</evidence>
<evidence type="ECO:0000313" key="6">
    <source>
        <dbReference type="Proteomes" id="UP001246244"/>
    </source>
</evidence>
<comment type="caution">
    <text evidence="5">The sequence shown here is derived from an EMBL/GenBank/DDBJ whole genome shotgun (WGS) entry which is preliminary data.</text>
</comment>
<dbReference type="CDD" id="cd00130">
    <property type="entry name" value="PAS"/>
    <property type="match status" value="3"/>
</dbReference>
<dbReference type="Gene3D" id="3.30.450.20">
    <property type="entry name" value="PAS domain"/>
    <property type="match status" value="4"/>
</dbReference>
<dbReference type="RefSeq" id="WP_310575745.1">
    <property type="nucleotide sequence ID" value="NZ_JAVKPK010000026.1"/>
</dbReference>
<dbReference type="PANTHER" id="PTHR43065">
    <property type="entry name" value="SENSOR HISTIDINE KINASE"/>
    <property type="match status" value="1"/>
</dbReference>
<keyword evidence="6" id="KW-1185">Reference proteome</keyword>
<feature type="coiled-coil region" evidence="1">
    <location>
        <begin position="460"/>
        <end position="508"/>
    </location>
</feature>
<evidence type="ECO:0000256" key="1">
    <source>
        <dbReference type="SAM" id="Coils"/>
    </source>
</evidence>
<dbReference type="PROSITE" id="PS50113">
    <property type="entry name" value="PAC"/>
    <property type="match status" value="4"/>
</dbReference>
<accession>A0ABU2D148</accession>
<feature type="domain" description="PAC" evidence="4">
    <location>
        <begin position="694"/>
        <end position="746"/>
    </location>
</feature>
<organism evidence="5 6">
    <name type="scientific">Methanosarcina baikalica</name>
    <dbReference type="NCBI Taxonomy" id="3073890"/>
    <lineage>
        <taxon>Archaea</taxon>
        <taxon>Methanobacteriati</taxon>
        <taxon>Methanobacteriota</taxon>
        <taxon>Stenosarchaea group</taxon>
        <taxon>Methanomicrobia</taxon>
        <taxon>Methanosarcinales</taxon>
        <taxon>Methanosarcinaceae</taxon>
        <taxon>Methanosarcina</taxon>
    </lineage>
</organism>
<keyword evidence="1" id="KW-0175">Coiled coil</keyword>
<dbReference type="InterPro" id="IPR013656">
    <property type="entry name" value="PAS_4"/>
</dbReference>
<feature type="domain" description="PAC" evidence="4">
    <location>
        <begin position="275"/>
        <end position="329"/>
    </location>
</feature>
<dbReference type="Pfam" id="PF14417">
    <property type="entry name" value="MEDS"/>
    <property type="match status" value="1"/>
</dbReference>
<feature type="domain" description="PAC" evidence="4">
    <location>
        <begin position="572"/>
        <end position="624"/>
    </location>
</feature>
<gene>
    <name evidence="5" type="ORF">RG963_08030</name>
</gene>